<dbReference type="AlphaFoldDB" id="A0AAC9LNT0"/>
<dbReference type="NCBIfam" id="TIGR03514">
    <property type="entry name" value="GldB_lipo"/>
    <property type="match status" value="1"/>
</dbReference>
<evidence type="ECO:0000313" key="1">
    <source>
        <dbReference type="EMBL" id="APY01454.1"/>
    </source>
</evidence>
<reference evidence="1 2" key="1">
    <citation type="submission" date="2017-01" db="EMBL/GenBank/DDBJ databases">
        <title>Complete genome of Lacinutrix venerupis DOK2-8 isolated from seawater in Dokdo.</title>
        <authorList>
            <person name="Chi W.-J."/>
            <person name="Kim J.H."/>
        </authorList>
    </citation>
    <scope>NUCLEOTIDE SEQUENCE [LARGE SCALE GENOMIC DNA]</scope>
    <source>
        <strain evidence="1 2">DOK2-8</strain>
    </source>
</reference>
<keyword evidence="1" id="KW-0449">Lipoprotein</keyword>
<protein>
    <submittedName>
        <fullName evidence="1">Gliding motility lipoprotein GldB</fullName>
    </submittedName>
</protein>
<dbReference type="RefSeq" id="WP_076734356.1">
    <property type="nucleotide sequence ID" value="NZ_CP019352.1"/>
</dbReference>
<gene>
    <name evidence="1" type="ORF">BWR22_03640</name>
</gene>
<accession>A0AAC9LNT0</accession>
<organism evidence="1 2">
    <name type="scientific">Lacinutrix venerupis</name>
    <dbReference type="NCBI Taxonomy" id="1486034"/>
    <lineage>
        <taxon>Bacteria</taxon>
        <taxon>Pseudomonadati</taxon>
        <taxon>Bacteroidota</taxon>
        <taxon>Flavobacteriia</taxon>
        <taxon>Flavobacteriales</taxon>
        <taxon>Flavobacteriaceae</taxon>
        <taxon>Lacinutrix</taxon>
    </lineage>
</organism>
<sequence>MKSLLKPIYLLLILFLTIFSCKKDDKIETEISKINIDFSIERFDKAFAQAKEKDLTALKETFPFMFPKKYNDAFWVEKMKDTLQVELQNEAIKKFENLSKETNEIKSLFKHLKYYFPQFNTPRIITVASDVDYRNKVIVTDSIVVLPLTNYLGKTHYFYQGIQEYIAQDLEPNFIIVDLADKYAKHYTPLQERKTFLEDLIYEGKLLYFKDKVIPFKTNAEKLNYTKDQYNWAQNNEEYIWRYFVDKELLFSTDNKLASRFINPAPFSKFYLEQIDSESPGEIGKYIGWQIVRAYMENNTISFKQMLTKSAEEIFDNAKYKPRK</sequence>
<proteinExistence type="predicted"/>
<name>A0AAC9LNT0_9FLAO</name>
<dbReference type="KEGG" id="lvn:BWR22_03640"/>
<dbReference type="EMBL" id="CP019352">
    <property type="protein sequence ID" value="APY01454.1"/>
    <property type="molecule type" value="Genomic_DNA"/>
</dbReference>
<dbReference type="InterPro" id="IPR019853">
    <property type="entry name" value="GldB-like"/>
</dbReference>
<dbReference type="PROSITE" id="PS51257">
    <property type="entry name" value="PROKAR_LIPOPROTEIN"/>
    <property type="match status" value="1"/>
</dbReference>
<dbReference type="Proteomes" id="UP000187506">
    <property type="component" value="Chromosome"/>
</dbReference>
<keyword evidence="2" id="KW-1185">Reference proteome</keyword>
<evidence type="ECO:0000313" key="2">
    <source>
        <dbReference type="Proteomes" id="UP000187506"/>
    </source>
</evidence>
<dbReference type="Pfam" id="PF25594">
    <property type="entry name" value="GldB_lipo"/>
    <property type="match status" value="1"/>
</dbReference>